<organism evidence="1 2">
    <name type="scientific">Tuber borchii</name>
    <name type="common">White truffle</name>
    <dbReference type="NCBI Taxonomy" id="42251"/>
    <lineage>
        <taxon>Eukaryota</taxon>
        <taxon>Fungi</taxon>
        <taxon>Dikarya</taxon>
        <taxon>Ascomycota</taxon>
        <taxon>Pezizomycotina</taxon>
        <taxon>Pezizomycetes</taxon>
        <taxon>Pezizales</taxon>
        <taxon>Tuberaceae</taxon>
        <taxon>Tuber</taxon>
    </lineage>
</organism>
<proteinExistence type="predicted"/>
<dbReference type="AlphaFoldDB" id="A0A2T6ZRY6"/>
<sequence>MDSINNPQALPLLTSNYHSHQPSQNTHPAYPHLCAHPIYDFHSPIFSDSEIASIFSSPSSSTIQGTSQQPAWPTLSSRMEHITNRPPTLQPTAICVGEYTSASVAHPCTTHGVGQIFHNWNAHPATKKFRQLIASTPVVQPMGTGPAQILKGYLDGFDCGRSPLEGTWVLRFLLVPKVSSGGGDGGIGLGLEGIGVIRRMAARGSLGT</sequence>
<evidence type="ECO:0000313" key="1">
    <source>
        <dbReference type="EMBL" id="PUU78252.1"/>
    </source>
</evidence>
<evidence type="ECO:0000313" key="2">
    <source>
        <dbReference type="Proteomes" id="UP000244722"/>
    </source>
</evidence>
<name>A0A2T6ZRY6_TUBBO</name>
<reference evidence="1 2" key="1">
    <citation type="submission" date="2017-04" db="EMBL/GenBank/DDBJ databases">
        <title>Draft genome sequence of Tuber borchii Vittad., a whitish edible truffle.</title>
        <authorList>
            <consortium name="DOE Joint Genome Institute"/>
            <person name="Murat C."/>
            <person name="Kuo A."/>
            <person name="Barry K.W."/>
            <person name="Clum A."/>
            <person name="Dockter R.B."/>
            <person name="Fauchery L."/>
            <person name="Iotti M."/>
            <person name="Kohler A."/>
            <person name="Labutti K."/>
            <person name="Lindquist E.A."/>
            <person name="Lipzen A."/>
            <person name="Ohm R.A."/>
            <person name="Wang M."/>
            <person name="Grigoriev I.V."/>
            <person name="Zambonelli A."/>
            <person name="Martin F.M."/>
        </authorList>
    </citation>
    <scope>NUCLEOTIDE SEQUENCE [LARGE SCALE GENOMIC DNA]</scope>
    <source>
        <strain evidence="1 2">Tbo3840</strain>
    </source>
</reference>
<protein>
    <submittedName>
        <fullName evidence="1">Uncharacterized protein</fullName>
    </submittedName>
</protein>
<accession>A0A2T6ZRY6</accession>
<comment type="caution">
    <text evidence="1">The sequence shown here is derived from an EMBL/GenBank/DDBJ whole genome shotgun (WGS) entry which is preliminary data.</text>
</comment>
<keyword evidence="2" id="KW-1185">Reference proteome</keyword>
<dbReference type="Proteomes" id="UP000244722">
    <property type="component" value="Unassembled WGS sequence"/>
</dbReference>
<gene>
    <name evidence="1" type="ORF">B9Z19DRAFT_89788</name>
</gene>
<dbReference type="EMBL" id="NESQ01000126">
    <property type="protein sequence ID" value="PUU78252.1"/>
    <property type="molecule type" value="Genomic_DNA"/>
</dbReference>
<dbReference type="OrthoDB" id="5311901at2759"/>